<dbReference type="Gene3D" id="2.40.170.20">
    <property type="entry name" value="TonB-dependent receptor, beta-barrel domain"/>
    <property type="match status" value="1"/>
</dbReference>
<organism evidence="15 16">
    <name type="scientific">Chitinimonas prasina</name>
    <dbReference type="NCBI Taxonomy" id="1434937"/>
    <lineage>
        <taxon>Bacteria</taxon>
        <taxon>Pseudomonadati</taxon>
        <taxon>Pseudomonadota</taxon>
        <taxon>Betaproteobacteria</taxon>
        <taxon>Neisseriales</taxon>
        <taxon>Chitinibacteraceae</taxon>
        <taxon>Chitinimonas</taxon>
    </lineage>
</organism>
<dbReference type="Gene3D" id="2.170.130.10">
    <property type="entry name" value="TonB-dependent receptor, plug domain"/>
    <property type="match status" value="1"/>
</dbReference>
<dbReference type="InterPro" id="IPR036942">
    <property type="entry name" value="Beta-barrel_TonB_sf"/>
</dbReference>
<evidence type="ECO:0000259" key="13">
    <source>
        <dbReference type="Pfam" id="PF00593"/>
    </source>
</evidence>
<evidence type="ECO:0000256" key="4">
    <source>
        <dbReference type="ARBA" id="ARBA00022452"/>
    </source>
</evidence>
<feature type="domain" description="TonB-dependent receptor-like beta-barrel" evidence="13">
    <location>
        <begin position="367"/>
        <end position="895"/>
    </location>
</feature>
<evidence type="ECO:0000256" key="2">
    <source>
        <dbReference type="ARBA" id="ARBA00009810"/>
    </source>
</evidence>
<keyword evidence="12" id="KW-0732">Signal</keyword>
<dbReference type="PANTHER" id="PTHR47234:SF2">
    <property type="entry name" value="TONB-DEPENDENT RECEPTOR"/>
    <property type="match status" value="1"/>
</dbReference>
<evidence type="ECO:0000256" key="5">
    <source>
        <dbReference type="ARBA" id="ARBA00022692"/>
    </source>
</evidence>
<keyword evidence="6 11" id="KW-0798">TonB box</keyword>
<dbReference type="InterPro" id="IPR039426">
    <property type="entry name" value="TonB-dep_rcpt-like"/>
</dbReference>
<proteinExistence type="inferred from homology"/>
<evidence type="ECO:0000256" key="11">
    <source>
        <dbReference type="RuleBase" id="RU003357"/>
    </source>
</evidence>
<comment type="subcellular location">
    <subcellularLocation>
        <location evidence="1 10">Cell outer membrane</location>
        <topology evidence="1 10">Multi-pass membrane protein</topology>
    </subcellularLocation>
</comment>
<keyword evidence="4 10" id="KW-1134">Transmembrane beta strand</keyword>
<feature type="signal peptide" evidence="12">
    <location>
        <begin position="1"/>
        <end position="25"/>
    </location>
</feature>
<evidence type="ECO:0000256" key="3">
    <source>
        <dbReference type="ARBA" id="ARBA00022448"/>
    </source>
</evidence>
<accession>A0ABQ5YA89</accession>
<evidence type="ECO:0000313" key="16">
    <source>
        <dbReference type="Proteomes" id="UP001156706"/>
    </source>
</evidence>
<dbReference type="RefSeq" id="WP_284194866.1">
    <property type="nucleotide sequence ID" value="NZ_BSOG01000001.1"/>
</dbReference>
<dbReference type="InterPro" id="IPR012910">
    <property type="entry name" value="Plug_dom"/>
</dbReference>
<dbReference type="Pfam" id="PF00593">
    <property type="entry name" value="TonB_dep_Rec_b-barrel"/>
    <property type="match status" value="1"/>
</dbReference>
<dbReference type="PROSITE" id="PS52016">
    <property type="entry name" value="TONB_DEPENDENT_REC_3"/>
    <property type="match status" value="1"/>
</dbReference>
<dbReference type="SUPFAM" id="SSF56935">
    <property type="entry name" value="Porins"/>
    <property type="match status" value="1"/>
</dbReference>
<sequence length="932" mass="100675">MKLNQITRALLLVGIAGGASQFALAEEAPVKVEKIQVTGSNIKRTSTESASPIQVIGREEIRKTGVTTTSELLKLVPAISSGGLDDLDSGSGFASGVATSSLRGLGSSSTLVLVNGRRMAPAAYADPNTGQSSLYNLNNIPLSAIERVEVLKDGASAVYGSDAIAGVINFILRKDYQGAQASLSGGGSLNGGFGNQSGNFTVGFGDPVSNRFNVMVSAEYRHREATPLSKAHAIKKDTYYELDSRLNPSASSLAYPGNYYIERTQGSGAFTVLGVADNRCPTSMKVGTTCRWDFYKSLDAVSESDTGALFSRASFSLGEDLNAFAEIGYNRVEAEYRSNPRSVAQTGSTWFTTDGQRKSFTFVLPANHPDNPYNNPDYPQQYTKDNTRQVAVRYRFADIPSSESVTNESTRVVLGLDGSHFGWDWNAGAMYSKAERNAVTRGLLLANELQSAINDLSYRPFGNNSAATIAKISPDQLYTGETEVSIGDLKGSTEFGSLPGGPIGVAVGLEARRESIKVTPDARLANAEFIGLGSSAADGSRNVRSLFGEFNLPLLKTLEAEAAVRYDRYSDYGSSTTPKLGLKWTPNGALAVRGSYAEGFRAPGLTQISKSSVQSFNTIIDPLRCGTSKFPNVPGNTIDPASRDTGECTTGRSISSRIAANPDLEPEKSKSFTFGLVFAPSANFNGTVDIYQIRRKDEIDRLSSQYIMDQLHEGGESRYADQISRNQNPDTWLRDTNGNIIPNTGPIISTVRKFFNLGESRVKGVDLDLNLRNNLGEFGRLSSNFNASYLISYKQAQFAGDEYVEYAGAYGPAGELPRLKSTLATTWSKGPYSVNGRINYTDGWYYGDGSTGCGGIAAYQAMFPDCKVHSWTTFDLGMTYTGVKNLTIGGTLRNVFDRDAPYDPDNTTLGYNPGFHNPYGRYLSLSATYKFF</sequence>
<evidence type="ECO:0000313" key="15">
    <source>
        <dbReference type="EMBL" id="GLR11724.1"/>
    </source>
</evidence>
<keyword evidence="9 10" id="KW-0998">Cell outer membrane</keyword>
<keyword evidence="8" id="KW-0675">Receptor</keyword>
<evidence type="ECO:0000256" key="6">
    <source>
        <dbReference type="ARBA" id="ARBA00023077"/>
    </source>
</evidence>
<evidence type="ECO:0000256" key="12">
    <source>
        <dbReference type="SAM" id="SignalP"/>
    </source>
</evidence>
<dbReference type="Pfam" id="PF07715">
    <property type="entry name" value="Plug"/>
    <property type="match status" value="1"/>
</dbReference>
<keyword evidence="3 10" id="KW-0813">Transport</keyword>
<dbReference type="InterPro" id="IPR037066">
    <property type="entry name" value="Plug_dom_sf"/>
</dbReference>
<reference evidence="16" key="1">
    <citation type="journal article" date="2019" name="Int. J. Syst. Evol. Microbiol.">
        <title>The Global Catalogue of Microorganisms (GCM) 10K type strain sequencing project: providing services to taxonomists for standard genome sequencing and annotation.</title>
        <authorList>
            <consortium name="The Broad Institute Genomics Platform"/>
            <consortium name="The Broad Institute Genome Sequencing Center for Infectious Disease"/>
            <person name="Wu L."/>
            <person name="Ma J."/>
        </authorList>
    </citation>
    <scope>NUCLEOTIDE SEQUENCE [LARGE SCALE GENOMIC DNA]</scope>
    <source>
        <strain evidence="16">NBRC 110044</strain>
    </source>
</reference>
<keyword evidence="16" id="KW-1185">Reference proteome</keyword>
<feature type="chain" id="PRO_5046187454" evidence="12">
    <location>
        <begin position="26"/>
        <end position="932"/>
    </location>
</feature>
<keyword evidence="7 10" id="KW-0472">Membrane</keyword>
<protein>
    <submittedName>
        <fullName evidence="15">TonB system transporter</fullName>
    </submittedName>
</protein>
<dbReference type="EMBL" id="BSOG01000001">
    <property type="protein sequence ID" value="GLR11724.1"/>
    <property type="molecule type" value="Genomic_DNA"/>
</dbReference>
<evidence type="ECO:0000256" key="1">
    <source>
        <dbReference type="ARBA" id="ARBA00004571"/>
    </source>
</evidence>
<dbReference type="PANTHER" id="PTHR47234">
    <property type="match status" value="1"/>
</dbReference>
<dbReference type="InterPro" id="IPR000531">
    <property type="entry name" value="Beta-barrel_TonB"/>
</dbReference>
<comment type="caution">
    <text evidence="15">The sequence shown here is derived from an EMBL/GenBank/DDBJ whole genome shotgun (WGS) entry which is preliminary data.</text>
</comment>
<evidence type="ECO:0000256" key="7">
    <source>
        <dbReference type="ARBA" id="ARBA00023136"/>
    </source>
</evidence>
<dbReference type="CDD" id="cd01347">
    <property type="entry name" value="ligand_gated_channel"/>
    <property type="match status" value="1"/>
</dbReference>
<evidence type="ECO:0000256" key="10">
    <source>
        <dbReference type="PROSITE-ProRule" id="PRU01360"/>
    </source>
</evidence>
<evidence type="ECO:0000256" key="9">
    <source>
        <dbReference type="ARBA" id="ARBA00023237"/>
    </source>
</evidence>
<evidence type="ECO:0000259" key="14">
    <source>
        <dbReference type="Pfam" id="PF07715"/>
    </source>
</evidence>
<keyword evidence="5 10" id="KW-0812">Transmembrane</keyword>
<gene>
    <name evidence="15" type="ORF">GCM10007907_05140</name>
</gene>
<comment type="similarity">
    <text evidence="2 10 11">Belongs to the TonB-dependent receptor family.</text>
</comment>
<feature type="domain" description="TonB-dependent receptor plug" evidence="14">
    <location>
        <begin position="48"/>
        <end position="167"/>
    </location>
</feature>
<evidence type="ECO:0000256" key="8">
    <source>
        <dbReference type="ARBA" id="ARBA00023170"/>
    </source>
</evidence>
<dbReference type="Proteomes" id="UP001156706">
    <property type="component" value="Unassembled WGS sequence"/>
</dbReference>
<name>A0ABQ5YA89_9NEIS</name>